<dbReference type="AlphaFoldDB" id="A0A371XE92"/>
<keyword evidence="3" id="KW-1185">Reference proteome</keyword>
<organism evidence="2 3">
    <name type="scientific">Mesorhizobium denitrificans</name>
    <dbReference type="NCBI Taxonomy" id="2294114"/>
    <lineage>
        <taxon>Bacteria</taxon>
        <taxon>Pseudomonadati</taxon>
        <taxon>Pseudomonadota</taxon>
        <taxon>Alphaproteobacteria</taxon>
        <taxon>Hyphomicrobiales</taxon>
        <taxon>Phyllobacteriaceae</taxon>
        <taxon>Mesorhizobium</taxon>
    </lineage>
</organism>
<name>A0A371XE92_9HYPH</name>
<gene>
    <name evidence="2" type="ORF">DY251_11235</name>
</gene>
<evidence type="ECO:0000313" key="2">
    <source>
        <dbReference type="EMBL" id="RFC67555.1"/>
    </source>
</evidence>
<feature type="signal peptide" evidence="1">
    <location>
        <begin position="1"/>
        <end position="23"/>
    </location>
</feature>
<dbReference type="RefSeq" id="WP_116623988.1">
    <property type="nucleotide sequence ID" value="NZ_QURN01000007.1"/>
</dbReference>
<feature type="chain" id="PRO_5016745497" description="Regulator RcnB of Ni and Co efflux" evidence="1">
    <location>
        <begin position="24"/>
        <end position="128"/>
    </location>
</feature>
<dbReference type="EMBL" id="QURN01000007">
    <property type="protein sequence ID" value="RFC67555.1"/>
    <property type="molecule type" value="Genomic_DNA"/>
</dbReference>
<keyword evidence="1" id="KW-0732">Signal</keyword>
<proteinExistence type="predicted"/>
<sequence>MKRIFLSALAAVMLSATAMTAQAAPVRNSDAQILVQNGKNGPVVKRKVTREVMRKDRFGRNVVVKRTTTTRWVRGHRLPNWQRQRVVRDYHYYGLRRPGAGQHWVRVNNDYLLIAAGTGIIASVIAAN</sequence>
<dbReference type="Proteomes" id="UP000262379">
    <property type="component" value="Unassembled WGS sequence"/>
</dbReference>
<dbReference type="Pfam" id="PF11776">
    <property type="entry name" value="RcnB"/>
    <property type="match status" value="1"/>
</dbReference>
<evidence type="ECO:0000256" key="1">
    <source>
        <dbReference type="SAM" id="SignalP"/>
    </source>
</evidence>
<comment type="caution">
    <text evidence="2">The sequence shown here is derived from an EMBL/GenBank/DDBJ whole genome shotgun (WGS) entry which is preliminary data.</text>
</comment>
<accession>A0A371XE92</accession>
<evidence type="ECO:0000313" key="3">
    <source>
        <dbReference type="Proteomes" id="UP000262379"/>
    </source>
</evidence>
<dbReference type="Gene3D" id="3.10.450.160">
    <property type="entry name" value="inner membrane protein cigr"/>
    <property type="match status" value="1"/>
</dbReference>
<protein>
    <recommendedName>
        <fullName evidence="4">Regulator RcnB of Ni and Co efflux</fullName>
    </recommendedName>
</protein>
<dbReference type="InterPro" id="IPR024572">
    <property type="entry name" value="RcnB"/>
</dbReference>
<evidence type="ECO:0008006" key="4">
    <source>
        <dbReference type="Google" id="ProtNLM"/>
    </source>
</evidence>
<reference evidence="3" key="1">
    <citation type="submission" date="2018-08" db="EMBL/GenBank/DDBJ databases">
        <authorList>
            <person name="Im W.T."/>
        </authorList>
    </citation>
    <scope>NUCLEOTIDE SEQUENCE [LARGE SCALE GENOMIC DNA]</scope>
    <source>
        <strain evidence="3">LA-28</strain>
    </source>
</reference>